<organism evidence="1 2">
    <name type="scientific">Propionigenium maris DSM 9537</name>
    <dbReference type="NCBI Taxonomy" id="1123000"/>
    <lineage>
        <taxon>Bacteria</taxon>
        <taxon>Fusobacteriati</taxon>
        <taxon>Fusobacteriota</taxon>
        <taxon>Fusobacteriia</taxon>
        <taxon>Fusobacteriales</taxon>
        <taxon>Fusobacteriaceae</taxon>
        <taxon>Propionigenium</taxon>
    </lineage>
</organism>
<name>A0A9W6LMY4_9FUSO</name>
<dbReference type="Proteomes" id="UP001144471">
    <property type="component" value="Unassembled WGS sequence"/>
</dbReference>
<keyword evidence="2" id="KW-1185">Reference proteome</keyword>
<comment type="caution">
    <text evidence="1">The sequence shown here is derived from an EMBL/GenBank/DDBJ whole genome shotgun (WGS) entry which is preliminary data.</text>
</comment>
<dbReference type="RefSeq" id="WP_281835385.1">
    <property type="nucleotide sequence ID" value="NZ_BSDY01000007.1"/>
</dbReference>
<evidence type="ECO:0000313" key="1">
    <source>
        <dbReference type="EMBL" id="GLI56314.1"/>
    </source>
</evidence>
<gene>
    <name evidence="1" type="ORF">PM10SUCC1_18280</name>
</gene>
<evidence type="ECO:0000313" key="2">
    <source>
        <dbReference type="Proteomes" id="UP001144471"/>
    </source>
</evidence>
<dbReference type="AlphaFoldDB" id="A0A9W6LMY4"/>
<proteinExistence type="predicted"/>
<protein>
    <submittedName>
        <fullName evidence="1">Uncharacterized protein</fullName>
    </submittedName>
</protein>
<sequence length="110" mass="12842">MPKMCRAYKDIRRGDPKKYFDMVGDGRYICKKCGRTASDKKFLCCPMEIPEGEVDPTDLSYCGLGNCAEEGTKKSKKGKKFKKMKEEDLRRIIREEVYQTIMEVLKEIRE</sequence>
<reference evidence="1" key="1">
    <citation type="submission" date="2022-12" db="EMBL/GenBank/DDBJ databases">
        <title>Reference genome sequencing for broad-spectrum identification of bacterial and archaeal isolates by mass spectrometry.</title>
        <authorList>
            <person name="Sekiguchi Y."/>
            <person name="Tourlousse D.M."/>
        </authorList>
    </citation>
    <scope>NUCLEOTIDE SEQUENCE</scope>
    <source>
        <strain evidence="1">10succ1</strain>
    </source>
</reference>
<dbReference type="EMBL" id="BSDY01000007">
    <property type="protein sequence ID" value="GLI56314.1"/>
    <property type="molecule type" value="Genomic_DNA"/>
</dbReference>
<accession>A0A9W6LMY4</accession>